<reference evidence="7 8" key="1">
    <citation type="submission" date="2023-05" db="EMBL/GenBank/DDBJ databases">
        <title>A 100% complete, gapless, phased diploid assembly of the Scenedesmus obliquus UTEX 3031 genome.</title>
        <authorList>
            <person name="Biondi T.C."/>
            <person name="Hanschen E.R."/>
            <person name="Kwon T."/>
            <person name="Eng W."/>
            <person name="Kruse C.P.S."/>
            <person name="Koehler S.I."/>
            <person name="Kunde Y."/>
            <person name="Gleasner C.D."/>
            <person name="You Mak K.T."/>
            <person name="Polle J."/>
            <person name="Hovde B.T."/>
            <person name="Starkenburg S.R."/>
        </authorList>
    </citation>
    <scope>NUCLEOTIDE SEQUENCE [LARGE SCALE GENOMIC DNA]</scope>
    <source>
        <strain evidence="7 8">DOE0152z</strain>
    </source>
</reference>
<evidence type="ECO:0000256" key="4">
    <source>
        <dbReference type="ARBA" id="ARBA00022927"/>
    </source>
</evidence>
<sequence length="1559" mass="161917">MDAEAAQFLKEASLSVKKNAYFMRKAMDEDNLREALRYSAAMLGELRTSFLSPQRYYELYMQVFDELGNLEAYFADEQSKGRTLAELYELVQHAGNVLPRLYLMVAVGCLYIKAGGARSSDILKDLVEMTKGVQHPTRGLFLRAYLCQRSRGLLPDTGSPYAGEGGDIHDAVDFLLTNFMEMNKLWVRMQHQGAPRDRERREKERQQLQDLVGKNLTYISQLDGLTFELYAGSVQPRLLEQVVSCKDELAQQYLMQAVIQGFPDAFHLASLDALLSALPELQSGVKLHAVMASLMDRLARYAASDPSVVGQLLERHAFEKFVESISKVAELHGDIPAASLVEMYAALMRFTEGVHPDKLENVNRVLGACQRGLAGKGLGGDAKAEKQLVALLSMPLGSRDAVTVLSLDQYPPLMGLLSRRTHKDMALKVVTTTLAQGTCVSSLESVEMLFKFIAPLVQEAEDDDDMDEEDIEEEQVMVARMLHQLTAPTPGLQFAILRAARAHLELGSPARLKHTYPALAFCGLKALRRLNAAQQQQQSGAAADADASADANGAEKDAERAAPAAAPAAAAAADAAGDAVDAESALQWLLDVALQLAEVPAPMQALRLLLVCAHVASEEAGLEMLAYEFFEQAFTLYEESVADSRHKVTALQAIVGTLHRCYVFSADNRDALTQSVTSYAAKLLKRADQCRAACAASHLAWQEPPAAAADGEVAVAVPGRQPPVRDAQKVMAGLKRALKVVAAAKQQRAATARGGKGGAQHLPLYVEIVNHYLYYLARGVESMSVGVVQQLLELVGSELSQYDADLDAETRSYWQATQRHIQSLKAADPDKLCTLGLSGSWSPQRGGGSVLPMDDTVAMQDTSNRVVDACALSMNAVSADPAAGGGSSTTASGGSSLLAQKLAAVGAAASSQPSTPQQQLQQQGAAAGDACSVTSEGSQEGGRQAAGLRLGPGGGDVDAAKQAAMSALAGLGLTTTKANLDASKAAAATARANGEVPTHQRKSNLRSVSCRQLGSSSSSAAAAGVPLAGKSVAFDTKTVAFDDAAKRAAADGRPAPGQWRGPSTLVDGQQRRINRAPASRCISLPHIMQGRQGMANRLAASYAQDAALQQQLQMLNGSSGMAQPYAAMSQQLHQSQQQLMASQLQAAAGAAGGMVAPAAGQAAVGGPLNGHSLLEQYQSVSWSVLAAAQGEAALRDQLLTELVLLLTMLHTLSNTLKGSMAPGDALSDFSYLAAAARRHMATFARLSQAGNIAVQLLALVTPLALKHLNSAELLEAAFLVLDTLALANRDVAATVTTQRLTAAASLGLALPVDQLLQQQTLGLHWITNLANAVSRNKAVLESMAADGGAASGGAVVGSAGLVQGGGMSAGGMLAGGLGMGAVSQPMMMAGQAGATAAVNPTISPTRKTPLATYFEEAPGAAVAAGLGAVGAGLAPGAAAVANGVRLGAGTPPGTRIGDPLMGEALPGMHLAGPAAAAAPGSGLVSDAAPGHLALGELEKMTAAGLSLGAGPVQAGPGSHGTYSPLGGGLSLFGDSTLLGTGAPGSSGPSSTGASSLVGV</sequence>
<evidence type="ECO:0008006" key="9">
    <source>
        <dbReference type="Google" id="ProtNLM"/>
    </source>
</evidence>
<feature type="compositionally biased region" description="Low complexity" evidence="6">
    <location>
        <begin position="538"/>
        <end position="552"/>
    </location>
</feature>
<evidence type="ECO:0000256" key="2">
    <source>
        <dbReference type="ARBA" id="ARBA00006536"/>
    </source>
</evidence>
<dbReference type="Pfam" id="PF03635">
    <property type="entry name" value="Vps35"/>
    <property type="match status" value="1"/>
</dbReference>
<keyword evidence="8" id="KW-1185">Reference proteome</keyword>
<feature type="region of interest" description="Disordered" evidence="6">
    <location>
        <begin position="538"/>
        <end position="565"/>
    </location>
</feature>
<evidence type="ECO:0000256" key="5">
    <source>
        <dbReference type="ARBA" id="ARBA00023136"/>
    </source>
</evidence>
<organism evidence="7 8">
    <name type="scientific">Tetradesmus obliquus</name>
    <name type="common">Green alga</name>
    <name type="synonym">Acutodesmus obliquus</name>
    <dbReference type="NCBI Taxonomy" id="3088"/>
    <lineage>
        <taxon>Eukaryota</taxon>
        <taxon>Viridiplantae</taxon>
        <taxon>Chlorophyta</taxon>
        <taxon>core chlorophytes</taxon>
        <taxon>Chlorophyceae</taxon>
        <taxon>CS clade</taxon>
        <taxon>Sphaeropleales</taxon>
        <taxon>Scenedesmaceae</taxon>
        <taxon>Tetradesmus</taxon>
    </lineage>
</organism>
<dbReference type="PANTHER" id="PTHR11099">
    <property type="entry name" value="VACUOLAR SORTING PROTEIN 35"/>
    <property type="match status" value="1"/>
</dbReference>
<name>A0ABY8TM13_TETOB</name>
<comment type="similarity">
    <text evidence="2">Belongs to the VPS35 family.</text>
</comment>
<gene>
    <name evidence="7" type="ORF">OEZ85_008287</name>
</gene>
<comment type="subcellular location">
    <subcellularLocation>
        <location evidence="1">Membrane</location>
        <topology evidence="1">Peripheral membrane protein</topology>
    </subcellularLocation>
</comment>
<evidence type="ECO:0000256" key="1">
    <source>
        <dbReference type="ARBA" id="ARBA00004170"/>
    </source>
</evidence>
<evidence type="ECO:0000313" key="7">
    <source>
        <dbReference type="EMBL" id="WIA08866.1"/>
    </source>
</evidence>
<feature type="region of interest" description="Disordered" evidence="6">
    <location>
        <begin position="1540"/>
        <end position="1559"/>
    </location>
</feature>
<evidence type="ECO:0000256" key="6">
    <source>
        <dbReference type="SAM" id="MobiDB-lite"/>
    </source>
</evidence>
<feature type="compositionally biased region" description="Low complexity" evidence="6">
    <location>
        <begin position="909"/>
        <end position="930"/>
    </location>
</feature>
<keyword evidence="5" id="KW-0472">Membrane</keyword>
<feature type="region of interest" description="Disordered" evidence="6">
    <location>
        <begin position="909"/>
        <end position="950"/>
    </location>
</feature>
<evidence type="ECO:0000256" key="3">
    <source>
        <dbReference type="ARBA" id="ARBA00022448"/>
    </source>
</evidence>
<accession>A0ABY8TM13</accession>
<evidence type="ECO:0000313" key="8">
    <source>
        <dbReference type="Proteomes" id="UP001244341"/>
    </source>
</evidence>
<dbReference type="Gene3D" id="1.25.40.660">
    <property type="entry name" value="Vacuolar protein sorting-associated protein 35, helical subcomplex Vps35-C"/>
    <property type="match status" value="1"/>
</dbReference>
<dbReference type="Proteomes" id="UP001244341">
    <property type="component" value="Chromosome 1b"/>
</dbReference>
<dbReference type="EMBL" id="CP126208">
    <property type="protein sequence ID" value="WIA08866.1"/>
    <property type="molecule type" value="Genomic_DNA"/>
</dbReference>
<keyword evidence="4" id="KW-0653">Protein transport</keyword>
<dbReference type="InterPro" id="IPR042491">
    <property type="entry name" value="Vps35_C"/>
</dbReference>
<keyword evidence="3" id="KW-0813">Transport</keyword>
<dbReference type="PANTHER" id="PTHR11099:SF0">
    <property type="entry name" value="VACUOLAR PROTEIN SORTING-ASSOCIATED PROTEIN 35"/>
    <property type="match status" value="1"/>
</dbReference>
<proteinExistence type="inferred from homology"/>
<dbReference type="InterPro" id="IPR005378">
    <property type="entry name" value="Vps35"/>
</dbReference>
<protein>
    <recommendedName>
        <fullName evidence="9">Vacuolar protein sorting-associated protein 35</fullName>
    </recommendedName>
</protein>